<name>A0AAW8B301_9GAMM</name>
<dbReference type="Gene3D" id="3.30.420.40">
    <property type="match status" value="2"/>
</dbReference>
<keyword evidence="7 16" id="KW-0963">Cytoplasm</keyword>
<organism evidence="17 18">
    <name type="scientific">Porticoccus litoralis</name>
    <dbReference type="NCBI Taxonomy" id="434086"/>
    <lineage>
        <taxon>Bacteria</taxon>
        <taxon>Pseudomonadati</taxon>
        <taxon>Pseudomonadota</taxon>
        <taxon>Gammaproteobacteria</taxon>
        <taxon>Cellvibrionales</taxon>
        <taxon>Porticoccaceae</taxon>
        <taxon>Porticoccus</taxon>
    </lineage>
</organism>
<evidence type="ECO:0000256" key="14">
    <source>
        <dbReference type="ARBA" id="ARBA00038036"/>
    </source>
</evidence>
<comment type="pathway">
    <text evidence="4 16">Cofactor biosynthesis; coenzyme A biosynthesis; CoA from (R)-pantothenate: step 1/5.</text>
</comment>
<evidence type="ECO:0000256" key="9">
    <source>
        <dbReference type="ARBA" id="ARBA00022741"/>
    </source>
</evidence>
<dbReference type="GO" id="GO:0015937">
    <property type="term" value="P:coenzyme A biosynthetic process"/>
    <property type="evidence" value="ECO:0007669"/>
    <property type="project" value="UniProtKB-UniRule"/>
</dbReference>
<keyword evidence="11 16" id="KW-0067">ATP-binding</keyword>
<evidence type="ECO:0000256" key="2">
    <source>
        <dbReference type="ARBA" id="ARBA00001958"/>
    </source>
</evidence>
<comment type="cofactor">
    <cofactor evidence="16">
        <name>NH4(+)</name>
        <dbReference type="ChEBI" id="CHEBI:28938"/>
    </cofactor>
    <cofactor evidence="16">
        <name>K(+)</name>
        <dbReference type="ChEBI" id="CHEBI:29103"/>
    </cofactor>
    <text evidence="16">A monovalent cation. Ammonium or potassium.</text>
</comment>
<feature type="binding site" evidence="16">
    <location>
        <position position="120"/>
    </location>
    <ligand>
        <name>ATP</name>
        <dbReference type="ChEBI" id="CHEBI:30616"/>
    </ligand>
</feature>
<evidence type="ECO:0000256" key="5">
    <source>
        <dbReference type="ARBA" id="ARBA00011738"/>
    </source>
</evidence>
<evidence type="ECO:0000313" key="18">
    <source>
        <dbReference type="Proteomes" id="UP001178354"/>
    </source>
</evidence>
<dbReference type="SUPFAM" id="SSF53067">
    <property type="entry name" value="Actin-like ATPase domain"/>
    <property type="match status" value="2"/>
</dbReference>
<comment type="subcellular location">
    <subcellularLocation>
        <location evidence="3 16">Cytoplasm</location>
    </subcellularLocation>
</comment>
<keyword evidence="16" id="KW-0479">Metal-binding</keyword>
<dbReference type="AlphaFoldDB" id="A0AAW8B301"/>
<protein>
    <recommendedName>
        <fullName evidence="15 16">Type III pantothenate kinase</fullName>
        <ecNumber evidence="6 16">2.7.1.33</ecNumber>
    </recommendedName>
    <alternativeName>
        <fullName evidence="16">PanK-III</fullName>
    </alternativeName>
    <alternativeName>
        <fullName evidence="16">Pantothenic acid kinase</fullName>
    </alternativeName>
</protein>
<keyword evidence="12 16" id="KW-0630">Potassium</keyword>
<comment type="similarity">
    <text evidence="14 16">Belongs to the type III pantothenate kinase family.</text>
</comment>
<comment type="caution">
    <text evidence="17">The sequence shown here is derived from an EMBL/GenBank/DDBJ whole genome shotgun (WGS) entry which is preliminary data.</text>
</comment>
<feature type="binding site" evidence="16">
    <location>
        <position position="117"/>
    </location>
    <ligand>
        <name>K(+)</name>
        <dbReference type="ChEBI" id="CHEBI:29103"/>
    </ligand>
</feature>
<evidence type="ECO:0000256" key="1">
    <source>
        <dbReference type="ARBA" id="ARBA00001206"/>
    </source>
</evidence>
<evidence type="ECO:0000256" key="15">
    <source>
        <dbReference type="ARBA" id="ARBA00040883"/>
    </source>
</evidence>
<dbReference type="GO" id="GO:0005737">
    <property type="term" value="C:cytoplasm"/>
    <property type="evidence" value="ECO:0007669"/>
    <property type="project" value="UniProtKB-SubCell"/>
</dbReference>
<dbReference type="InterPro" id="IPR043129">
    <property type="entry name" value="ATPase_NBD"/>
</dbReference>
<evidence type="ECO:0000313" key="17">
    <source>
        <dbReference type="EMBL" id="MDP1520604.1"/>
    </source>
</evidence>
<dbReference type="EC" id="2.7.1.33" evidence="6 16"/>
<comment type="cofactor">
    <cofactor evidence="2">
        <name>K(+)</name>
        <dbReference type="ChEBI" id="CHEBI:29103"/>
    </cofactor>
</comment>
<dbReference type="Pfam" id="PF03309">
    <property type="entry name" value="Pan_kinase"/>
    <property type="match status" value="1"/>
</dbReference>
<keyword evidence="9 16" id="KW-0547">Nucleotide-binding</keyword>
<dbReference type="PANTHER" id="PTHR34265:SF1">
    <property type="entry name" value="TYPE III PANTOTHENATE KINASE"/>
    <property type="match status" value="1"/>
</dbReference>
<keyword evidence="13 16" id="KW-0173">Coenzyme A biosynthesis</keyword>
<proteinExistence type="inferred from homology"/>
<comment type="subunit">
    <text evidence="5 16">Homodimer.</text>
</comment>
<keyword evidence="8 16" id="KW-0808">Transferase</keyword>
<evidence type="ECO:0000256" key="13">
    <source>
        <dbReference type="ARBA" id="ARBA00022993"/>
    </source>
</evidence>
<dbReference type="GO" id="GO:0005524">
    <property type="term" value="F:ATP binding"/>
    <property type="evidence" value="ECO:0007669"/>
    <property type="project" value="UniProtKB-UniRule"/>
</dbReference>
<dbReference type="GO" id="GO:0046872">
    <property type="term" value="F:metal ion binding"/>
    <property type="evidence" value="ECO:0007669"/>
    <property type="project" value="UniProtKB-KW"/>
</dbReference>
<evidence type="ECO:0000256" key="10">
    <source>
        <dbReference type="ARBA" id="ARBA00022777"/>
    </source>
</evidence>
<dbReference type="PANTHER" id="PTHR34265">
    <property type="entry name" value="TYPE III PANTOTHENATE KINASE"/>
    <property type="match status" value="1"/>
</dbReference>
<dbReference type="RefSeq" id="WP_305170172.1">
    <property type="nucleotide sequence ID" value="NZ_JAUUUU010000003.1"/>
</dbReference>
<comment type="function">
    <text evidence="16">Catalyzes the phosphorylation of pantothenate (Pan), the first step in CoA biosynthesis.</text>
</comment>
<evidence type="ECO:0000256" key="4">
    <source>
        <dbReference type="ARBA" id="ARBA00005225"/>
    </source>
</evidence>
<reference evidence="17" key="2">
    <citation type="submission" date="2023-08" db="EMBL/GenBank/DDBJ databases">
        <authorList>
            <person name="Luo J."/>
        </authorList>
    </citation>
    <scope>NUCLEOTIDE SEQUENCE</scope>
    <source>
        <strain evidence="17">DSM 25064</strain>
    </source>
</reference>
<feature type="active site" description="Proton acceptor" evidence="16">
    <location>
        <position position="97"/>
    </location>
</feature>
<evidence type="ECO:0000256" key="7">
    <source>
        <dbReference type="ARBA" id="ARBA00022490"/>
    </source>
</evidence>
<evidence type="ECO:0000256" key="12">
    <source>
        <dbReference type="ARBA" id="ARBA00022958"/>
    </source>
</evidence>
<dbReference type="Proteomes" id="UP001178354">
    <property type="component" value="Unassembled WGS sequence"/>
</dbReference>
<reference evidence="17" key="1">
    <citation type="journal article" date="2010" name="Int. J. Syst. Evol. Microbiol.">
        <title>Porticoccus litoralis gen. nov., sp. nov., a gammaproteobacterium isolated from the Yellow Sea.</title>
        <authorList>
            <person name="Oh H.M."/>
            <person name="Kim H."/>
            <person name="Kim K.M."/>
            <person name="Min G.S."/>
            <person name="Cho J.C."/>
        </authorList>
    </citation>
    <scope>NUCLEOTIDE SEQUENCE</scope>
    <source>
        <strain evidence="17">DSM 25064</strain>
    </source>
</reference>
<dbReference type="CDD" id="cd24015">
    <property type="entry name" value="ASKHA_NBD_PanK-III"/>
    <property type="match status" value="1"/>
</dbReference>
<evidence type="ECO:0000256" key="8">
    <source>
        <dbReference type="ARBA" id="ARBA00022679"/>
    </source>
</evidence>
<dbReference type="GO" id="GO:0004594">
    <property type="term" value="F:pantothenate kinase activity"/>
    <property type="evidence" value="ECO:0007669"/>
    <property type="project" value="UniProtKB-UniRule"/>
</dbReference>
<keyword evidence="10 16" id="KW-0418">Kinase</keyword>
<dbReference type="HAMAP" id="MF_01274">
    <property type="entry name" value="Pantothen_kinase_3"/>
    <property type="match status" value="1"/>
</dbReference>
<evidence type="ECO:0000256" key="6">
    <source>
        <dbReference type="ARBA" id="ARBA00012102"/>
    </source>
</evidence>
<dbReference type="EMBL" id="JAUUUU010000003">
    <property type="protein sequence ID" value="MDP1520604.1"/>
    <property type="molecule type" value="Genomic_DNA"/>
</dbReference>
<accession>A0AAW8B301</accession>
<evidence type="ECO:0000256" key="11">
    <source>
        <dbReference type="ARBA" id="ARBA00022840"/>
    </source>
</evidence>
<evidence type="ECO:0000256" key="16">
    <source>
        <dbReference type="HAMAP-Rule" id="MF_01274"/>
    </source>
</evidence>
<dbReference type="InterPro" id="IPR004619">
    <property type="entry name" value="Type_III_PanK"/>
</dbReference>
<keyword evidence="18" id="KW-1185">Reference proteome</keyword>
<comment type="catalytic activity">
    <reaction evidence="1 16">
        <text>(R)-pantothenate + ATP = (R)-4'-phosphopantothenate + ADP + H(+)</text>
        <dbReference type="Rhea" id="RHEA:16373"/>
        <dbReference type="ChEBI" id="CHEBI:10986"/>
        <dbReference type="ChEBI" id="CHEBI:15378"/>
        <dbReference type="ChEBI" id="CHEBI:29032"/>
        <dbReference type="ChEBI" id="CHEBI:30616"/>
        <dbReference type="ChEBI" id="CHEBI:456216"/>
        <dbReference type="EC" id="2.7.1.33"/>
    </reaction>
</comment>
<feature type="binding site" evidence="16">
    <location>
        <position position="172"/>
    </location>
    <ligand>
        <name>substrate</name>
    </ligand>
</feature>
<feature type="binding site" evidence="16">
    <location>
        <begin position="95"/>
        <end position="98"/>
    </location>
    <ligand>
        <name>substrate</name>
    </ligand>
</feature>
<gene>
    <name evidence="16" type="primary">coaX</name>
    <name evidence="17" type="ORF">Q8A57_06455</name>
</gene>
<feature type="binding site" evidence="16">
    <location>
        <begin position="6"/>
        <end position="13"/>
    </location>
    <ligand>
        <name>ATP</name>
        <dbReference type="ChEBI" id="CHEBI:30616"/>
    </ligand>
</feature>
<dbReference type="NCBIfam" id="TIGR00671">
    <property type="entry name" value="baf"/>
    <property type="match status" value="1"/>
</dbReference>
<sequence>MIVDVDVGNTRVKWRVSHDSGVNIHGVHKTFDDAAREIGVQGVPTRIRLSSVGNASVTRGVETAAAHWGCIVQKAQTTKNAGGITCGYEQPESMGVDRWLALIAAWQQYQGACVVVDAGSAVTIDVLDSVGQHHGGYIVPGVMMMRNSLLGGTAKILLSEGFRREVTPGVSTQEAVDHGALLMLRSFVEAVHEELLCSEANAKIFVTGGDGESLLPLKDREAVYCKDLVLDGLAVVFP</sequence>
<evidence type="ECO:0000256" key="3">
    <source>
        <dbReference type="ARBA" id="ARBA00004496"/>
    </source>
</evidence>
<feature type="binding site" evidence="16">
    <location>
        <position position="88"/>
    </location>
    <ligand>
        <name>substrate</name>
    </ligand>
</feature>